<evidence type="ECO:0000256" key="7">
    <source>
        <dbReference type="ARBA" id="ARBA00038429"/>
    </source>
</evidence>
<evidence type="ECO:0000256" key="9">
    <source>
        <dbReference type="ARBA" id="ARBA00041614"/>
    </source>
</evidence>
<dbReference type="SUPFAM" id="SSF49303">
    <property type="entry name" value="beta-Galactosidase/glucuronidase domain"/>
    <property type="match status" value="2"/>
</dbReference>
<evidence type="ECO:0000259" key="13">
    <source>
        <dbReference type="Pfam" id="PF22666"/>
    </source>
</evidence>
<reference evidence="14 15" key="1">
    <citation type="submission" date="2018-09" db="EMBL/GenBank/DDBJ databases">
        <title>Isolation, diversity and antifungal activity of actinobacteria from wheat.</title>
        <authorList>
            <person name="Han C."/>
        </authorList>
    </citation>
    <scope>NUCLEOTIDE SEQUENCE [LARGE SCALE GENOMIC DNA]</scope>
    <source>
        <strain evidence="14 15">NEAU-YY265</strain>
    </source>
</reference>
<dbReference type="InterPro" id="IPR054593">
    <property type="entry name" value="Beta-mannosidase-like_N2"/>
</dbReference>
<feature type="domain" description="Beta-mannosidase-like galactose-binding" evidence="13">
    <location>
        <begin position="96"/>
        <end position="229"/>
    </location>
</feature>
<evidence type="ECO:0000256" key="8">
    <source>
        <dbReference type="ARBA" id="ARBA00041069"/>
    </source>
</evidence>
<dbReference type="Pfam" id="PF17786">
    <property type="entry name" value="Mannosidase_ig"/>
    <property type="match status" value="1"/>
</dbReference>
<dbReference type="InterPro" id="IPR023232">
    <property type="entry name" value="Glyco_hydro_2_AS"/>
</dbReference>
<dbReference type="InterPro" id="IPR050887">
    <property type="entry name" value="Beta-mannosidase_GH2"/>
</dbReference>
<dbReference type="InterPro" id="IPR006102">
    <property type="entry name" value="Ig-like_GH2"/>
</dbReference>
<dbReference type="SUPFAM" id="SSF49785">
    <property type="entry name" value="Galactose-binding domain-like"/>
    <property type="match status" value="1"/>
</dbReference>
<accession>A0A418KKX1</accession>
<evidence type="ECO:0000313" key="15">
    <source>
        <dbReference type="Proteomes" id="UP000284057"/>
    </source>
</evidence>
<evidence type="ECO:0000259" key="10">
    <source>
        <dbReference type="Pfam" id="PF00703"/>
    </source>
</evidence>
<comment type="similarity">
    <text evidence="7">Belongs to the glycosyl hydrolase 2 family. Beta-mannosidase B subfamily.</text>
</comment>
<sequence length="934" mass="104032">MNDPERQLDDVERDLYERAAIVGDDHADRHASLLVVPLTLLPPAGRPSDGGARDAISLAGTWRMSGHRPVREFSIGHWTAPAGAKPDGRPPEWWREDTDRGDWLPATVPGSVQAALVAAGELPDPHWDATTYDELTAHGEPADWPWHFRRTRVEDQEWWLARRFTVPPRWRGRRLRLAFDGIDYAATVYVNGMPLRHHTGMFGGPEVEVTRLVRHDTENEVVVRIFPPPRDWHGVPKGSPGWGWHYGHLISMGIWRDVRLEAVPDVEVENLFVRTTGLERHRAELRIRFDLTNHTGETLDVELAGRIDPPDGGTESVHAFRAAAVARPGTVRYEAAVTIDDPALWWPAGYGDQPLYRLRIAGRDDGVGGAETEFGIRTVEMAALPDWSGPEHYRWQFVVNGRRLFVKGANWCWTDPLLSAEFDTNAHLLELARRANLQVLRAWGGGIVESDDFYRACDRLGLMVYQEFPLTFGVPDAPVTDLAVLDQQVSRVVQRLRNHPSLIMWGGGNENARSAGGDEAHLLMGRRCAQLDPSRPFHRTSPWGGSAHNYRVYHEGEPIDSGYRAVDAAFYGEYGLSSQSGRESMLRFLPARKLASWPPPPDGAILQHQAQFGLFDLVKQLRYANYGPVDGWDTMIEYSQLAQGDALRYASELARAGSGTHCGGFLFYKLTDLFPGASWSVVDFYGVPKLSYYRARQFCRPRSAFAVYERLEWSAGERFRAGVHVANDTPVPLESATVTAVVHDAALRPVHRQRATVSVPADGRVEAMAVDADLGAAAGRVFLLAVELRDDRGELVSDQWYWLNPYARTARLRELEALPLDELARLPVDEVLRAYAEPRPAPLLELPRTTLELEVAGGRSGHLLVRNTGAVSAVNILVDGFPSGLGDFLDDNSICLRPGEARALPFVLSSASADLSRLGVRAWNAPPARPTTRR</sequence>
<dbReference type="InterPro" id="IPR041447">
    <property type="entry name" value="Mannosidase_ig"/>
</dbReference>
<dbReference type="GO" id="GO:0006516">
    <property type="term" value="P:glycoprotein catabolic process"/>
    <property type="evidence" value="ECO:0007669"/>
    <property type="project" value="TreeGrafter"/>
</dbReference>
<comment type="caution">
    <text evidence="14">The sequence shown here is derived from an EMBL/GenBank/DDBJ whole genome shotgun (WGS) entry which is preliminary data.</text>
</comment>
<evidence type="ECO:0000313" key="14">
    <source>
        <dbReference type="EMBL" id="RIQ17825.1"/>
    </source>
</evidence>
<dbReference type="InterPro" id="IPR006103">
    <property type="entry name" value="Glyco_hydro_2_cat"/>
</dbReference>
<evidence type="ECO:0000256" key="5">
    <source>
        <dbReference type="ARBA" id="ARBA00022801"/>
    </source>
</evidence>
<keyword evidence="15" id="KW-1185">Reference proteome</keyword>
<evidence type="ECO:0000256" key="1">
    <source>
        <dbReference type="ARBA" id="ARBA00000829"/>
    </source>
</evidence>
<protein>
    <recommendedName>
        <fullName evidence="8">Beta-mannosidase B</fullName>
        <ecNumber evidence="3">3.2.1.25</ecNumber>
    </recommendedName>
    <alternativeName>
        <fullName evidence="9">Mannanase B</fullName>
    </alternativeName>
</protein>
<dbReference type="RefSeq" id="WP_119662000.1">
    <property type="nucleotide sequence ID" value="NZ_QUAL01000191.1"/>
</dbReference>
<dbReference type="Pfam" id="PF02836">
    <property type="entry name" value="Glyco_hydro_2_C"/>
    <property type="match status" value="1"/>
</dbReference>
<dbReference type="SUPFAM" id="SSF51445">
    <property type="entry name" value="(Trans)glycosidases"/>
    <property type="match status" value="1"/>
</dbReference>
<name>A0A418KKX1_9ACTN</name>
<dbReference type="OrthoDB" id="9758603at2"/>
<dbReference type="EC" id="3.2.1.25" evidence="3"/>
<keyword evidence="4" id="KW-0732">Signal</keyword>
<dbReference type="Proteomes" id="UP000284057">
    <property type="component" value="Unassembled WGS sequence"/>
</dbReference>
<dbReference type="Pfam" id="PF00703">
    <property type="entry name" value="Glyco_hydro_2"/>
    <property type="match status" value="1"/>
</dbReference>
<evidence type="ECO:0000256" key="3">
    <source>
        <dbReference type="ARBA" id="ARBA00012754"/>
    </source>
</evidence>
<keyword evidence="5" id="KW-0378">Hydrolase</keyword>
<dbReference type="PANTHER" id="PTHR43730:SF1">
    <property type="entry name" value="BETA-MANNOSIDASE"/>
    <property type="match status" value="1"/>
</dbReference>
<proteinExistence type="inferred from homology"/>
<keyword evidence="6" id="KW-0326">Glycosidase</keyword>
<dbReference type="InterPro" id="IPR008979">
    <property type="entry name" value="Galactose-bd-like_sf"/>
</dbReference>
<evidence type="ECO:0000256" key="2">
    <source>
        <dbReference type="ARBA" id="ARBA00004740"/>
    </source>
</evidence>
<dbReference type="InterPro" id="IPR036156">
    <property type="entry name" value="Beta-gal/glucu_dom_sf"/>
</dbReference>
<dbReference type="EMBL" id="QUAL01000191">
    <property type="protein sequence ID" value="RIQ17825.1"/>
    <property type="molecule type" value="Genomic_DNA"/>
</dbReference>
<dbReference type="GO" id="GO:0004567">
    <property type="term" value="F:beta-mannosidase activity"/>
    <property type="evidence" value="ECO:0007669"/>
    <property type="project" value="UniProtKB-EC"/>
</dbReference>
<dbReference type="Gene3D" id="2.60.120.260">
    <property type="entry name" value="Galactose-binding domain-like"/>
    <property type="match status" value="1"/>
</dbReference>
<comment type="pathway">
    <text evidence="2">Glycan metabolism; N-glycan degradation.</text>
</comment>
<dbReference type="Gene3D" id="3.20.20.80">
    <property type="entry name" value="Glycosidases"/>
    <property type="match status" value="1"/>
</dbReference>
<evidence type="ECO:0000256" key="4">
    <source>
        <dbReference type="ARBA" id="ARBA00022729"/>
    </source>
</evidence>
<feature type="domain" description="Glycoside hydrolase family 2 catalytic" evidence="11">
    <location>
        <begin position="396"/>
        <end position="539"/>
    </location>
</feature>
<organism evidence="14 15">
    <name type="scientific">Jiangella rhizosphaerae</name>
    <dbReference type="NCBI Taxonomy" id="2293569"/>
    <lineage>
        <taxon>Bacteria</taxon>
        <taxon>Bacillati</taxon>
        <taxon>Actinomycetota</taxon>
        <taxon>Actinomycetes</taxon>
        <taxon>Jiangellales</taxon>
        <taxon>Jiangellaceae</taxon>
        <taxon>Jiangella</taxon>
    </lineage>
</organism>
<evidence type="ECO:0000259" key="11">
    <source>
        <dbReference type="Pfam" id="PF02836"/>
    </source>
</evidence>
<feature type="domain" description="Mannosidase Ig/CBM-like" evidence="12">
    <location>
        <begin position="723"/>
        <end position="806"/>
    </location>
</feature>
<evidence type="ECO:0000259" key="12">
    <source>
        <dbReference type="Pfam" id="PF17786"/>
    </source>
</evidence>
<evidence type="ECO:0000256" key="6">
    <source>
        <dbReference type="ARBA" id="ARBA00023295"/>
    </source>
</evidence>
<dbReference type="InterPro" id="IPR013783">
    <property type="entry name" value="Ig-like_fold"/>
</dbReference>
<dbReference type="PROSITE" id="PS00608">
    <property type="entry name" value="GLYCOSYL_HYDROL_F2_2"/>
    <property type="match status" value="1"/>
</dbReference>
<gene>
    <name evidence="14" type="ORF">DY240_22070</name>
</gene>
<dbReference type="GO" id="GO:0005975">
    <property type="term" value="P:carbohydrate metabolic process"/>
    <property type="evidence" value="ECO:0007669"/>
    <property type="project" value="InterPro"/>
</dbReference>
<dbReference type="Pfam" id="PF22666">
    <property type="entry name" value="Glyco_hydro_2_N2"/>
    <property type="match status" value="1"/>
</dbReference>
<comment type="catalytic activity">
    <reaction evidence="1">
        <text>Hydrolysis of terminal, non-reducing beta-D-mannose residues in beta-D-mannosides.</text>
        <dbReference type="EC" id="3.2.1.25"/>
    </reaction>
</comment>
<dbReference type="InterPro" id="IPR017853">
    <property type="entry name" value="GH"/>
</dbReference>
<dbReference type="AlphaFoldDB" id="A0A418KKX1"/>
<dbReference type="Gene3D" id="2.60.40.10">
    <property type="entry name" value="Immunoglobulins"/>
    <property type="match status" value="2"/>
</dbReference>
<feature type="domain" description="Glycoside hydrolase family 2 immunoglobulin-like beta-sandwich" evidence="10">
    <location>
        <begin position="267"/>
        <end position="377"/>
    </location>
</feature>
<dbReference type="PANTHER" id="PTHR43730">
    <property type="entry name" value="BETA-MANNOSIDASE"/>
    <property type="match status" value="1"/>
</dbReference>